<dbReference type="EMBL" id="LR215036">
    <property type="protein sequence ID" value="VEU74913.1"/>
    <property type="molecule type" value="Genomic_DNA"/>
</dbReference>
<feature type="coiled-coil region" evidence="1">
    <location>
        <begin position="31"/>
        <end position="86"/>
    </location>
</feature>
<dbReference type="KEGG" id="mcit:NCTC10181_00782"/>
<dbReference type="SUPFAM" id="SSF57997">
    <property type="entry name" value="Tropomyosin"/>
    <property type="match status" value="1"/>
</dbReference>
<organism evidence="2 3">
    <name type="scientific">Mycoplasmopsis citelli</name>
    <dbReference type="NCBI Taxonomy" id="171281"/>
    <lineage>
        <taxon>Bacteria</taxon>
        <taxon>Bacillati</taxon>
        <taxon>Mycoplasmatota</taxon>
        <taxon>Mycoplasmoidales</taxon>
        <taxon>Metamycoplasmataceae</taxon>
        <taxon>Mycoplasmopsis</taxon>
    </lineage>
</organism>
<evidence type="ECO:0000256" key="1">
    <source>
        <dbReference type="SAM" id="Coils"/>
    </source>
</evidence>
<feature type="coiled-coil region" evidence="1">
    <location>
        <begin position="361"/>
        <end position="465"/>
    </location>
</feature>
<feature type="coiled-coil region" evidence="1">
    <location>
        <begin position="207"/>
        <end position="234"/>
    </location>
</feature>
<dbReference type="RefSeq" id="WP_129725695.1">
    <property type="nucleotide sequence ID" value="NZ_LR215036.1"/>
</dbReference>
<feature type="coiled-coil region" evidence="1">
    <location>
        <begin position="643"/>
        <end position="815"/>
    </location>
</feature>
<gene>
    <name evidence="2" type="ORF">NCTC10181_00782</name>
</gene>
<feature type="coiled-coil region" evidence="1">
    <location>
        <begin position="121"/>
        <end position="148"/>
    </location>
</feature>
<dbReference type="AlphaFoldDB" id="A0A449B2V2"/>
<sequence length="993" mass="114346">MKIISKRHLLLVIGGISLIGATSGIAIGTTKNIYETKISSLNEQINLLNLQFQEYSIANKEDKSKIQTLQSQSKNLQFLVQNLQENNLSSENLDDFLSKVNQQKISEDGYKEFEKPLQNWKSNLVKKVSTLTKTLKNLLNKTNNLIQETQQGITESLNKAKNLLNSLEQITFNDTKSAVKAFKAIQKSQNIFLNQLNSSISLIVGQINKHNQEVSNLKEQIGQRDEKIKELAEKLASQLRFYLKSIKQFKNSLQDFNDFDFEQFGADQSEKIKTQIQKNLKLIKTKETVFSELLDQMNESLADAQDNNDYSDVQSYDLNVVQNSFEKIVKGYDLIRNVLIPLYTKWNQEKGLEIVNQAKQISDLESQTQVLQAQIDSLNTQKTTLEEELSKTKEDLLSTKTELENAKSELTEQQQKLSDNEKALDNINTELAQNKNSLESIQESLRNTQAQLTTLNSELDNNNLQAESTFNSIKSVYDDLKVKANNLIREIDNSIDVSQLQIKLDEQLIDFNEITTTEEKLASIKNLIQKSTELSNLYNEVAQKDFDFKTQKSNEQIINLQSQNQAIQTQIQELQAKQARFSSVLSRNITTLNNAYNSTKTEAQKIVDTAKRLSLPTTELENLLRLQDLSSLGSDLNAQINYVEQYTNRISKLSEKTLEMQNAIIDKTTIQANQSKKELEDTKKQKKQLEKEKKLLAKKDTQNQAKITKLQNTISAKEKELQNAISQKDQALREKEQIRINGEIQHQQDQNTINDLNDQKGQLNSNLYVTKKSLETSEAIRQQLNKEKQELQNQLDSAKIDLNDKINNYKKWREAIINSNLYKNATETYNYKNDSGRTNALTGYGDYYDKYYFGDYFSKLYPGKTPDSVSVIQKFPLRLRNKAQGEHTFRIWYIDTNESDSTKQLKSTIKTWEYNMSDKWQIGLGEMYHNSSAKDSNTNYIHSEYFVINKINDWAPNKVEFIYAMASWDKNKKLIWDLKAKQVIVSIEELDNN</sequence>
<evidence type="ECO:0000313" key="2">
    <source>
        <dbReference type="EMBL" id="VEU74913.1"/>
    </source>
</evidence>
<protein>
    <submittedName>
        <fullName evidence="2">Chromosome segregation protein SMC</fullName>
    </submittedName>
</protein>
<dbReference type="Gene3D" id="1.10.287.1490">
    <property type="match status" value="1"/>
</dbReference>
<keyword evidence="1" id="KW-0175">Coiled coil</keyword>
<name>A0A449B2V2_9BACT</name>
<reference evidence="2 3" key="1">
    <citation type="submission" date="2019-01" db="EMBL/GenBank/DDBJ databases">
        <authorList>
            <consortium name="Pathogen Informatics"/>
        </authorList>
    </citation>
    <scope>NUCLEOTIDE SEQUENCE [LARGE SCALE GENOMIC DNA]</scope>
    <source>
        <strain evidence="2 3">NCTC10181</strain>
    </source>
</reference>
<evidence type="ECO:0000313" key="3">
    <source>
        <dbReference type="Proteomes" id="UP000290985"/>
    </source>
</evidence>
<accession>A0A449B2V2</accession>
<proteinExistence type="predicted"/>
<dbReference type="Proteomes" id="UP000290985">
    <property type="component" value="Chromosome"/>
</dbReference>
<keyword evidence="3" id="KW-1185">Reference proteome</keyword>